<evidence type="ECO:0000313" key="4">
    <source>
        <dbReference type="Proteomes" id="UP000559987"/>
    </source>
</evidence>
<accession>A0A839UQ26</accession>
<organism evidence="3 4">
    <name type="scientific">Simiduia aestuariiviva</name>
    <dbReference type="NCBI Taxonomy" id="1510459"/>
    <lineage>
        <taxon>Bacteria</taxon>
        <taxon>Pseudomonadati</taxon>
        <taxon>Pseudomonadota</taxon>
        <taxon>Gammaproteobacteria</taxon>
        <taxon>Cellvibrionales</taxon>
        <taxon>Cellvibrionaceae</taxon>
        <taxon>Simiduia</taxon>
    </lineage>
</organism>
<proteinExistence type="predicted"/>
<dbReference type="Gene3D" id="3.40.30.10">
    <property type="entry name" value="Glutaredoxin"/>
    <property type="match status" value="1"/>
</dbReference>
<dbReference type="InterPro" id="IPR050983">
    <property type="entry name" value="GST_Omega/HSP26"/>
</dbReference>
<dbReference type="Proteomes" id="UP000559987">
    <property type="component" value="Unassembled WGS sequence"/>
</dbReference>
<evidence type="ECO:0000313" key="3">
    <source>
        <dbReference type="EMBL" id="MBB3167517.1"/>
    </source>
</evidence>
<dbReference type="SUPFAM" id="SSF52833">
    <property type="entry name" value="Thioredoxin-like"/>
    <property type="match status" value="1"/>
</dbReference>
<dbReference type="PANTHER" id="PTHR43968:SF6">
    <property type="entry name" value="GLUTATHIONE S-TRANSFERASE OMEGA"/>
    <property type="match status" value="1"/>
</dbReference>
<dbReference type="PANTHER" id="PTHR43968">
    <property type="match status" value="1"/>
</dbReference>
<sequence>MTLPVLYSFRRCPYAMRARLALLATQCAVELREVVLRNKPEALLAASPKGTVPVLILPDGAVIDESRDIMAWAFAQRPDHPMARVADSLLQDWLDDNDQQFKHWLDRYKYADRYPDQSAAYYRERGEQFLARLEAQLKQSAGEYLLGADPSWLDLGVMPFVRQFAHVDRTWFDHSPYHHVRRWLDHWLAASLFLQCMKKYTPWVPGAPPEVFGR</sequence>
<dbReference type="CDD" id="cd03196">
    <property type="entry name" value="GST_C_5"/>
    <property type="match status" value="1"/>
</dbReference>
<dbReference type="InterPro" id="IPR004045">
    <property type="entry name" value="Glutathione_S-Trfase_N"/>
</dbReference>
<dbReference type="Pfam" id="PF13417">
    <property type="entry name" value="GST_N_3"/>
    <property type="match status" value="1"/>
</dbReference>
<dbReference type="RefSeq" id="WP_183908305.1">
    <property type="nucleotide sequence ID" value="NZ_JACHXZ010000001.1"/>
</dbReference>
<keyword evidence="4" id="KW-1185">Reference proteome</keyword>
<dbReference type="PROSITE" id="PS50404">
    <property type="entry name" value="GST_NTER"/>
    <property type="match status" value="1"/>
</dbReference>
<dbReference type="Pfam" id="PF13410">
    <property type="entry name" value="GST_C_2"/>
    <property type="match status" value="1"/>
</dbReference>
<keyword evidence="3" id="KW-0808">Transferase</keyword>
<feature type="domain" description="GST C-terminal" evidence="2">
    <location>
        <begin position="80"/>
        <end position="209"/>
    </location>
</feature>
<protein>
    <submittedName>
        <fullName evidence="3">Glutathione S-transferase</fullName>
        <ecNumber evidence="3">2.5.1.18</ecNumber>
    </submittedName>
</protein>
<dbReference type="EMBL" id="JACHXZ010000001">
    <property type="protein sequence ID" value="MBB3167517.1"/>
    <property type="molecule type" value="Genomic_DNA"/>
</dbReference>
<dbReference type="EC" id="2.5.1.18" evidence="3"/>
<feature type="domain" description="GST N-terminal" evidence="1">
    <location>
        <begin position="2"/>
        <end position="81"/>
    </location>
</feature>
<dbReference type="InterPro" id="IPR010987">
    <property type="entry name" value="Glutathione-S-Trfase_C-like"/>
</dbReference>
<dbReference type="InterPro" id="IPR036282">
    <property type="entry name" value="Glutathione-S-Trfase_C_sf"/>
</dbReference>
<dbReference type="GO" id="GO:0004364">
    <property type="term" value="F:glutathione transferase activity"/>
    <property type="evidence" value="ECO:0007669"/>
    <property type="project" value="UniProtKB-EC"/>
</dbReference>
<dbReference type="SUPFAM" id="SSF47616">
    <property type="entry name" value="GST C-terminal domain-like"/>
    <property type="match status" value="1"/>
</dbReference>
<dbReference type="InterPro" id="IPR036249">
    <property type="entry name" value="Thioredoxin-like_sf"/>
</dbReference>
<dbReference type="CDD" id="cd03060">
    <property type="entry name" value="GST_N_Omega_like"/>
    <property type="match status" value="1"/>
</dbReference>
<name>A0A839UQ26_9GAMM</name>
<dbReference type="AlphaFoldDB" id="A0A839UQ26"/>
<dbReference type="InterPro" id="IPR040079">
    <property type="entry name" value="Glutathione_S-Trfase"/>
</dbReference>
<dbReference type="Gene3D" id="1.20.1050.10">
    <property type="match status" value="1"/>
</dbReference>
<dbReference type="PROSITE" id="PS50405">
    <property type="entry name" value="GST_CTER"/>
    <property type="match status" value="1"/>
</dbReference>
<dbReference type="SFLD" id="SFLDS00019">
    <property type="entry name" value="Glutathione_Transferase_(cytos"/>
    <property type="match status" value="1"/>
</dbReference>
<evidence type="ECO:0000259" key="2">
    <source>
        <dbReference type="PROSITE" id="PS50405"/>
    </source>
</evidence>
<gene>
    <name evidence="3" type="ORF">FHS30_000693</name>
</gene>
<dbReference type="GO" id="GO:0005737">
    <property type="term" value="C:cytoplasm"/>
    <property type="evidence" value="ECO:0007669"/>
    <property type="project" value="TreeGrafter"/>
</dbReference>
<evidence type="ECO:0000259" key="1">
    <source>
        <dbReference type="PROSITE" id="PS50404"/>
    </source>
</evidence>
<comment type="caution">
    <text evidence="3">The sequence shown here is derived from an EMBL/GenBank/DDBJ whole genome shotgun (WGS) entry which is preliminary data.</text>
</comment>
<reference evidence="3 4" key="1">
    <citation type="submission" date="2020-08" db="EMBL/GenBank/DDBJ databases">
        <title>Genomic Encyclopedia of Type Strains, Phase III (KMG-III): the genomes of soil and plant-associated and newly described type strains.</title>
        <authorList>
            <person name="Whitman W."/>
        </authorList>
    </citation>
    <scope>NUCLEOTIDE SEQUENCE [LARGE SCALE GENOMIC DNA]</scope>
    <source>
        <strain evidence="3 4">CECT 8571</strain>
    </source>
</reference>